<dbReference type="Proteomes" id="UP000002402">
    <property type="component" value="Chromosome"/>
</dbReference>
<feature type="compositionally biased region" description="Basic and acidic residues" evidence="1">
    <location>
        <begin position="57"/>
        <end position="70"/>
    </location>
</feature>
<proteinExistence type="predicted"/>
<dbReference type="EMBL" id="CP000113">
    <property type="protein sequence ID" value="ABF92133.1"/>
    <property type="molecule type" value="Genomic_DNA"/>
</dbReference>
<dbReference type="AlphaFoldDB" id="Q1D172"/>
<accession>Q1D172</accession>
<dbReference type="STRING" id="246197.MXAN_5458"/>
<feature type="compositionally biased region" description="Basic residues" evidence="1">
    <location>
        <begin position="35"/>
        <end position="47"/>
    </location>
</feature>
<dbReference type="HOGENOM" id="CLU_1711278_0_0_7"/>
<evidence type="ECO:0000256" key="1">
    <source>
        <dbReference type="SAM" id="MobiDB-lite"/>
    </source>
</evidence>
<dbReference type="KEGG" id="mxa:MXAN_5458"/>
<sequence>MRHSWEWKSQRPSPGGAWRRRKAASFRWFCAATSSRRRRSRTTRCRRATGSETEASSSHERIHAWRRCDSKSSPSDSASCTYTRTSSSEKMPRSTTLRTTGSSRSRVHPGSAAEGSARSAVTSCATRLSIAALRNELICDSRIRNNVETVPME</sequence>
<protein>
    <submittedName>
        <fullName evidence="2">Uncharacterized protein</fullName>
    </submittedName>
</protein>
<name>Q1D172_MYXXD</name>
<evidence type="ECO:0000313" key="3">
    <source>
        <dbReference type="Proteomes" id="UP000002402"/>
    </source>
</evidence>
<feature type="compositionally biased region" description="Polar residues" evidence="1">
    <location>
        <begin position="80"/>
        <end position="89"/>
    </location>
</feature>
<keyword evidence="3" id="KW-1185">Reference proteome</keyword>
<organism evidence="2 3">
    <name type="scientific">Myxococcus xanthus (strain DK1622)</name>
    <dbReference type="NCBI Taxonomy" id="246197"/>
    <lineage>
        <taxon>Bacteria</taxon>
        <taxon>Pseudomonadati</taxon>
        <taxon>Myxococcota</taxon>
        <taxon>Myxococcia</taxon>
        <taxon>Myxococcales</taxon>
        <taxon>Cystobacterineae</taxon>
        <taxon>Myxococcaceae</taxon>
        <taxon>Myxococcus</taxon>
    </lineage>
</organism>
<reference evidence="2 3" key="1">
    <citation type="journal article" date="2006" name="Proc. Natl. Acad. Sci. U.S.A.">
        <title>Evolution of sensory complexity recorded in a myxobacterial genome.</title>
        <authorList>
            <person name="Goldman B.S."/>
            <person name="Nierman W.C."/>
            <person name="Kaiser D."/>
            <person name="Slater S.C."/>
            <person name="Durkin A.S."/>
            <person name="Eisen J.A."/>
            <person name="Ronning C.M."/>
            <person name="Barbazuk W.B."/>
            <person name="Blanchard M."/>
            <person name="Field C."/>
            <person name="Halling C."/>
            <person name="Hinkle G."/>
            <person name="Iartchuk O."/>
            <person name="Kim H.S."/>
            <person name="Mackenzie C."/>
            <person name="Madupu R."/>
            <person name="Miller N."/>
            <person name="Shvartsbeyn A."/>
            <person name="Sullivan S.A."/>
            <person name="Vaudin M."/>
            <person name="Wiegand R."/>
            <person name="Kaplan H.B."/>
        </authorList>
    </citation>
    <scope>NUCLEOTIDE SEQUENCE [LARGE SCALE GENOMIC DNA]</scope>
    <source>
        <strain evidence="3">DK1622</strain>
    </source>
</reference>
<gene>
    <name evidence="2" type="ordered locus">MXAN_5458</name>
</gene>
<evidence type="ECO:0000313" key="2">
    <source>
        <dbReference type="EMBL" id="ABF92133.1"/>
    </source>
</evidence>
<dbReference type="EnsemblBacteria" id="ABF92133">
    <property type="protein sequence ID" value="ABF92133"/>
    <property type="gene ID" value="MXAN_5458"/>
</dbReference>
<feature type="region of interest" description="Disordered" evidence="1">
    <location>
        <begin position="34"/>
        <end position="119"/>
    </location>
</feature>
<feature type="compositionally biased region" description="Low complexity" evidence="1">
    <location>
        <begin position="93"/>
        <end position="104"/>
    </location>
</feature>
<feature type="region of interest" description="Disordered" evidence="1">
    <location>
        <begin position="1"/>
        <end position="22"/>
    </location>
</feature>